<gene>
    <name evidence="2" type="ORF">AUEXF2481DRAFT_385311</name>
</gene>
<protein>
    <submittedName>
        <fullName evidence="2">Uncharacterized protein</fullName>
    </submittedName>
</protein>
<accession>A0A074YM86</accession>
<dbReference type="Proteomes" id="UP000030641">
    <property type="component" value="Unassembled WGS sequence"/>
</dbReference>
<dbReference type="AlphaFoldDB" id="A0A074YM86"/>
<feature type="region of interest" description="Disordered" evidence="1">
    <location>
        <begin position="110"/>
        <end position="133"/>
    </location>
</feature>
<dbReference type="EMBL" id="KL584751">
    <property type="protein sequence ID" value="KEQ98938.1"/>
    <property type="molecule type" value="Genomic_DNA"/>
</dbReference>
<dbReference type="RefSeq" id="XP_013347709.1">
    <property type="nucleotide sequence ID" value="XM_013492255.1"/>
</dbReference>
<organism evidence="2 3">
    <name type="scientific">Aureobasidium subglaciale (strain EXF-2481)</name>
    <name type="common">Aureobasidium pullulans var. subglaciale</name>
    <dbReference type="NCBI Taxonomy" id="1043005"/>
    <lineage>
        <taxon>Eukaryota</taxon>
        <taxon>Fungi</taxon>
        <taxon>Dikarya</taxon>
        <taxon>Ascomycota</taxon>
        <taxon>Pezizomycotina</taxon>
        <taxon>Dothideomycetes</taxon>
        <taxon>Dothideomycetidae</taxon>
        <taxon>Dothideales</taxon>
        <taxon>Saccotheciaceae</taxon>
        <taxon>Aureobasidium</taxon>
    </lineage>
</organism>
<dbReference type="HOGENOM" id="CLU_1331713_0_0_1"/>
<proteinExistence type="predicted"/>
<sequence>MNLVGTSTYPFYTLHPLLFCPLLSAHTRTPSRITASLRNTALGREGLPRRSLANTWLRLPTRRHCVHREPSVQQDQAWPFRVNTDKLLESHATGRESSVCKDLNTSVPPFLSSPRRDGASTKSRGSVFHRPDSHSPRALAQYYSRLRGQVRRTATAMLLEFCMSLFIIKSVSWPNHGTIFHDSLSSNKRGSRIKKIQSESDSSSVN</sequence>
<evidence type="ECO:0000313" key="2">
    <source>
        <dbReference type="EMBL" id="KEQ98938.1"/>
    </source>
</evidence>
<reference evidence="2 3" key="1">
    <citation type="journal article" date="2014" name="BMC Genomics">
        <title>Genome sequencing of four Aureobasidium pullulans varieties: biotechnological potential, stress tolerance, and description of new species.</title>
        <authorList>
            <person name="Gostin Ar C."/>
            <person name="Ohm R.A."/>
            <person name="Kogej T."/>
            <person name="Sonjak S."/>
            <person name="Turk M."/>
            <person name="Zajc J."/>
            <person name="Zalar P."/>
            <person name="Grube M."/>
            <person name="Sun H."/>
            <person name="Han J."/>
            <person name="Sharma A."/>
            <person name="Chiniquy J."/>
            <person name="Ngan C.Y."/>
            <person name="Lipzen A."/>
            <person name="Barry K."/>
            <person name="Grigoriev I.V."/>
            <person name="Gunde-Cimerman N."/>
        </authorList>
    </citation>
    <scope>NUCLEOTIDE SEQUENCE [LARGE SCALE GENOMIC DNA]</scope>
    <source>
        <strain evidence="2 3">EXF-2481</strain>
    </source>
</reference>
<keyword evidence="3" id="KW-1185">Reference proteome</keyword>
<evidence type="ECO:0000313" key="3">
    <source>
        <dbReference type="Proteomes" id="UP000030641"/>
    </source>
</evidence>
<name>A0A074YM86_AURSE</name>
<dbReference type="GeneID" id="25366134"/>
<dbReference type="InParanoid" id="A0A074YM86"/>
<evidence type="ECO:0000256" key="1">
    <source>
        <dbReference type="SAM" id="MobiDB-lite"/>
    </source>
</evidence>